<evidence type="ECO:0000313" key="2">
    <source>
        <dbReference type="Proteomes" id="UP000187203"/>
    </source>
</evidence>
<sequence>MGKDEVMSLHCASDCWLSWTNRKVTAWQVTSNATVNSEEMNCISLT</sequence>
<organism evidence="1 2">
    <name type="scientific">Corchorus olitorius</name>
    <dbReference type="NCBI Taxonomy" id="93759"/>
    <lineage>
        <taxon>Eukaryota</taxon>
        <taxon>Viridiplantae</taxon>
        <taxon>Streptophyta</taxon>
        <taxon>Embryophyta</taxon>
        <taxon>Tracheophyta</taxon>
        <taxon>Spermatophyta</taxon>
        <taxon>Magnoliopsida</taxon>
        <taxon>eudicotyledons</taxon>
        <taxon>Gunneridae</taxon>
        <taxon>Pentapetalae</taxon>
        <taxon>rosids</taxon>
        <taxon>malvids</taxon>
        <taxon>Malvales</taxon>
        <taxon>Malvaceae</taxon>
        <taxon>Grewioideae</taxon>
        <taxon>Apeibeae</taxon>
        <taxon>Corchorus</taxon>
    </lineage>
</organism>
<comment type="caution">
    <text evidence="1">The sequence shown here is derived from an EMBL/GenBank/DDBJ whole genome shotgun (WGS) entry which is preliminary data.</text>
</comment>
<name>A0A1R3K9G4_9ROSI</name>
<proteinExistence type="predicted"/>
<keyword evidence="2" id="KW-1185">Reference proteome</keyword>
<reference evidence="2" key="1">
    <citation type="submission" date="2013-09" db="EMBL/GenBank/DDBJ databases">
        <title>Corchorus olitorius genome sequencing.</title>
        <authorList>
            <person name="Alam M."/>
            <person name="Haque M.S."/>
            <person name="Islam M.S."/>
            <person name="Emdad E.M."/>
            <person name="Islam M.M."/>
            <person name="Ahmed B."/>
            <person name="Halim A."/>
            <person name="Hossen Q.M.M."/>
            <person name="Hossain M.Z."/>
            <person name="Ahmed R."/>
            <person name="Khan M.M."/>
            <person name="Islam R."/>
            <person name="Rashid M.M."/>
            <person name="Khan S.A."/>
            <person name="Rahman M.S."/>
            <person name="Alam M."/>
            <person name="Yahiya A.S."/>
            <person name="Khan M.S."/>
            <person name="Azam M.S."/>
            <person name="Haque T."/>
            <person name="Lashkar M.Z.H."/>
            <person name="Akhand A.I."/>
            <person name="Morshed G."/>
            <person name="Roy S."/>
            <person name="Uddin K.S."/>
            <person name="Rabeya T."/>
            <person name="Hossain A.S."/>
            <person name="Chowdhury A."/>
            <person name="Snigdha A.R."/>
            <person name="Mortoza M.S."/>
            <person name="Matin S.A."/>
            <person name="Hoque S.M.E."/>
            <person name="Islam M.K."/>
            <person name="Roy D.K."/>
            <person name="Haider R."/>
            <person name="Moosa M.M."/>
            <person name="Elias S.M."/>
            <person name="Hasan A.M."/>
            <person name="Jahan S."/>
            <person name="Shafiuddin M."/>
            <person name="Mahmood N."/>
            <person name="Shommy N.S."/>
        </authorList>
    </citation>
    <scope>NUCLEOTIDE SEQUENCE [LARGE SCALE GENOMIC DNA]</scope>
    <source>
        <strain evidence="2">cv. O-4</strain>
    </source>
</reference>
<dbReference type="Proteomes" id="UP000187203">
    <property type="component" value="Unassembled WGS sequence"/>
</dbReference>
<dbReference type="AlphaFoldDB" id="A0A1R3K9G4"/>
<evidence type="ECO:0000313" key="1">
    <source>
        <dbReference type="EMBL" id="OMP03713.1"/>
    </source>
</evidence>
<gene>
    <name evidence="1" type="ORF">COLO4_10249</name>
</gene>
<protein>
    <submittedName>
        <fullName evidence="1">Uncharacterized protein</fullName>
    </submittedName>
</protein>
<dbReference type="EMBL" id="AWUE01014440">
    <property type="protein sequence ID" value="OMP03713.1"/>
    <property type="molecule type" value="Genomic_DNA"/>
</dbReference>
<accession>A0A1R3K9G4</accession>